<proteinExistence type="predicted"/>
<accession>V6YZQ5</accession>
<dbReference type="Proteomes" id="UP000018482">
    <property type="component" value="Unassembled WGS sequence"/>
</dbReference>
<sequence length="109" mass="12191">MAQPTWNKTLKEVLQQNTVMKTRKSAKGTEYDVEVVPHLEVVSTGSMEEHQGEYRYSIVDTVHQLEYTIKAPNKVDVAFGTELVFDEVSGGTTQNGRGWYKAEAVALAK</sequence>
<comment type="caution">
    <text evidence="1">The sequence shown here is derived from an EMBL/GenBank/DDBJ whole genome shotgun (WGS) entry which is preliminary data.</text>
</comment>
<gene>
    <name evidence="1" type="ORF">SAG0136_02360</name>
</gene>
<dbReference type="AlphaFoldDB" id="V6YZQ5"/>
<name>V6YZQ5_STRAG</name>
<dbReference type="EMBL" id="ANQC01000035">
    <property type="protein sequence ID" value="ESV54122.1"/>
    <property type="molecule type" value="Genomic_DNA"/>
</dbReference>
<organism evidence="1 2">
    <name type="scientific">Streptococcus agalactiae LMG 14747</name>
    <dbReference type="NCBI Taxonomy" id="1154860"/>
    <lineage>
        <taxon>Bacteria</taxon>
        <taxon>Bacillati</taxon>
        <taxon>Bacillota</taxon>
        <taxon>Bacilli</taxon>
        <taxon>Lactobacillales</taxon>
        <taxon>Streptococcaceae</taxon>
        <taxon>Streptococcus</taxon>
    </lineage>
</organism>
<reference evidence="1 2" key="1">
    <citation type="submission" date="2013-05" db="EMBL/GenBank/DDBJ databases">
        <authorList>
            <person name="Richards V.P."/>
            <person name="Durkin S.A.S."/>
            <person name="Kim M."/>
            <person name="Pavinski Bitar P.D."/>
            <person name="Stanhope M.J."/>
            <person name="Town C.D."/>
            <person name="Venter J.C."/>
        </authorList>
    </citation>
    <scope>NUCLEOTIDE SEQUENCE [LARGE SCALE GENOMIC DNA]</scope>
    <source>
        <strain evidence="1 2">LMG 14747</strain>
    </source>
</reference>
<protein>
    <submittedName>
        <fullName evidence="1">Uncharacterized protein</fullName>
    </submittedName>
</protein>
<evidence type="ECO:0000313" key="1">
    <source>
        <dbReference type="EMBL" id="ESV54122.1"/>
    </source>
</evidence>
<evidence type="ECO:0000313" key="2">
    <source>
        <dbReference type="Proteomes" id="UP000018482"/>
    </source>
</evidence>